<proteinExistence type="predicted"/>
<evidence type="ECO:0000313" key="1">
    <source>
        <dbReference type="EMBL" id="RDZ28019.1"/>
    </source>
</evidence>
<dbReference type="EMBL" id="QTSU01000001">
    <property type="protein sequence ID" value="RDZ28019.1"/>
    <property type="molecule type" value="Genomic_DNA"/>
</dbReference>
<comment type="caution">
    <text evidence="1">The sequence shown here is derived from an EMBL/GenBank/DDBJ whole genome shotgun (WGS) entry which is preliminary data.</text>
</comment>
<protein>
    <submittedName>
        <fullName evidence="1">Phytoene/squalene synthase family protein</fullName>
    </submittedName>
</protein>
<keyword evidence="2" id="KW-1185">Reference proteome</keyword>
<dbReference type="AlphaFoldDB" id="A0A371K269"/>
<reference evidence="1 2" key="1">
    <citation type="submission" date="2018-08" db="EMBL/GenBank/DDBJ databases">
        <title>Lysobacter sp. zong2l5, whole genome shotgun sequence.</title>
        <authorList>
            <person name="Zhang X."/>
            <person name="Feng G."/>
            <person name="Zhu H."/>
        </authorList>
    </citation>
    <scope>NUCLEOTIDE SEQUENCE [LARGE SCALE GENOMIC DNA]</scope>
    <source>
        <strain evidence="2">zong2l5</strain>
    </source>
</reference>
<name>A0A371K269_9GAMM</name>
<organism evidence="1 2">
    <name type="scientific">Lysobacter silvisoli</name>
    <dbReference type="NCBI Taxonomy" id="2293254"/>
    <lineage>
        <taxon>Bacteria</taxon>
        <taxon>Pseudomonadati</taxon>
        <taxon>Pseudomonadota</taxon>
        <taxon>Gammaproteobacteria</taxon>
        <taxon>Lysobacterales</taxon>
        <taxon>Lysobacteraceae</taxon>
        <taxon>Lysobacter</taxon>
    </lineage>
</organism>
<evidence type="ECO:0000313" key="2">
    <source>
        <dbReference type="Proteomes" id="UP000264492"/>
    </source>
</evidence>
<gene>
    <name evidence="1" type="ORF">DX914_02395</name>
</gene>
<dbReference type="Proteomes" id="UP000264492">
    <property type="component" value="Unassembled WGS sequence"/>
</dbReference>
<sequence length="254" mass="27181">MRRGGVAGDAMSQADTPGLHDEDALASFIGKWRARWPEWALAEGFVPPAQRETALAWAALQQELGDAAWGGRDARPGELKLGWWVEELQGWKQGRRRHPLGQVLQRQSAPWGTLAAALPELAEARERPLDGDDAHRQVVGLATAIAAVEVALFQAEGGLGDVEAASACLLYARLLAGGEAAVPLALLARAGESGARGAWIAELRQGRPAPTAATSVPRRLWAALAHARLHRADAAAPLPPWRALWTAWRGARGR</sequence>
<accession>A0A371K269</accession>